<sequence>MLDNHMFLLCMLAGIIDYIIYIGYQKNYIYVEHLKPADSSYGLNVRLLSYFKIAVYYVYNILLAAVDILCMYSFLINNSYTMYILLLVIMLAGFKYSAFDVYTVTASTAYHISMSVTVNILVRLILENCSLTRIEKYSSDISREISCIIMVRILIVILVDVYDKYIGIKLGRLAGTAIAVTSLGITVACIMVSKMAYKYVDTRPIVLSVLIILWCITNIIAMLINMIEQNSRHSYEIIMLERERQTNREIYDNIKSGQEELRDIRHDIKNRLSSLRSVIVQNDSSAALDYLDGMIGSVDMVKGKIYCNNLVINNILTYKLSGVADNISVECEAEVPEQISVDMGDLGVIIGNLLDNSIKAVNNINTGGYIHIIITESIGKLIIIIENNYLKDTEKKPAIYYIDHGRGINNVRRIVKKYGGSYKENVSENVYQTKISI</sequence>
<dbReference type="Proteomes" id="UP001442364">
    <property type="component" value="Unassembled WGS sequence"/>
</dbReference>
<organism evidence="3 4">
    <name type="scientific">[Lactobacillus] rogosae</name>
    <dbReference type="NCBI Taxonomy" id="706562"/>
    <lineage>
        <taxon>Bacteria</taxon>
        <taxon>Bacillati</taxon>
        <taxon>Bacillota</taxon>
        <taxon>Clostridia</taxon>
        <taxon>Lachnospirales</taxon>
        <taxon>Lachnospiraceae</taxon>
        <taxon>Lachnospira</taxon>
    </lineage>
</organism>
<feature type="transmembrane region" description="Helical" evidence="1">
    <location>
        <begin position="173"/>
        <end position="193"/>
    </location>
</feature>
<accession>A0ABV1BXQ5</accession>
<evidence type="ECO:0000259" key="2">
    <source>
        <dbReference type="Pfam" id="PF14501"/>
    </source>
</evidence>
<keyword evidence="1" id="KW-0812">Transmembrane</keyword>
<dbReference type="Pfam" id="PF14501">
    <property type="entry name" value="HATPase_c_5"/>
    <property type="match status" value="1"/>
</dbReference>
<name>A0ABV1BXQ5_9FIRM</name>
<keyword evidence="1" id="KW-1133">Transmembrane helix</keyword>
<comment type="caution">
    <text evidence="3">The sequence shown here is derived from an EMBL/GenBank/DDBJ whole genome shotgun (WGS) entry which is preliminary data.</text>
</comment>
<feature type="transmembrane region" description="Helical" evidence="1">
    <location>
        <begin position="54"/>
        <end position="74"/>
    </location>
</feature>
<evidence type="ECO:0000313" key="4">
    <source>
        <dbReference type="Proteomes" id="UP001442364"/>
    </source>
</evidence>
<keyword evidence="1" id="KW-0472">Membrane</keyword>
<protein>
    <submittedName>
        <fullName evidence="3">GHKL domain-containing protein</fullName>
    </submittedName>
</protein>
<feature type="transmembrane region" description="Helical" evidence="1">
    <location>
        <begin position="80"/>
        <end position="97"/>
    </location>
</feature>
<feature type="domain" description="Sensor histidine kinase NatK-like C-terminal" evidence="2">
    <location>
        <begin position="343"/>
        <end position="437"/>
    </location>
</feature>
<dbReference type="SUPFAM" id="SSF55874">
    <property type="entry name" value="ATPase domain of HSP90 chaperone/DNA topoisomerase II/histidine kinase"/>
    <property type="match status" value="1"/>
</dbReference>
<dbReference type="EMBL" id="JBBMER010000009">
    <property type="protein sequence ID" value="MEQ2380519.1"/>
    <property type="molecule type" value="Genomic_DNA"/>
</dbReference>
<evidence type="ECO:0000256" key="1">
    <source>
        <dbReference type="SAM" id="Phobius"/>
    </source>
</evidence>
<dbReference type="InterPro" id="IPR036890">
    <property type="entry name" value="HATPase_C_sf"/>
</dbReference>
<feature type="transmembrane region" description="Helical" evidence="1">
    <location>
        <begin position="205"/>
        <end position="224"/>
    </location>
</feature>
<keyword evidence="4" id="KW-1185">Reference proteome</keyword>
<dbReference type="InterPro" id="IPR032834">
    <property type="entry name" value="NatK-like_C"/>
</dbReference>
<reference evidence="3 4" key="1">
    <citation type="submission" date="2024-03" db="EMBL/GenBank/DDBJ databases">
        <title>Human intestinal bacterial collection.</title>
        <authorList>
            <person name="Pauvert C."/>
            <person name="Hitch T.C.A."/>
            <person name="Clavel T."/>
        </authorList>
    </citation>
    <scope>NUCLEOTIDE SEQUENCE [LARGE SCALE GENOMIC DNA]</scope>
    <source>
        <strain evidence="3 4">CLA-AA-H255</strain>
    </source>
</reference>
<gene>
    <name evidence="3" type="ORF">WMO14_11670</name>
</gene>
<dbReference type="RefSeq" id="WP_349153875.1">
    <property type="nucleotide sequence ID" value="NZ_JBBMER010000009.1"/>
</dbReference>
<dbReference type="Gene3D" id="3.30.565.10">
    <property type="entry name" value="Histidine kinase-like ATPase, C-terminal domain"/>
    <property type="match status" value="1"/>
</dbReference>
<feature type="transmembrane region" description="Helical" evidence="1">
    <location>
        <begin position="6"/>
        <end position="24"/>
    </location>
</feature>
<evidence type="ECO:0000313" key="3">
    <source>
        <dbReference type="EMBL" id="MEQ2380519.1"/>
    </source>
</evidence>
<proteinExistence type="predicted"/>